<protein>
    <recommendedName>
        <fullName evidence="3">type II protein arginine methyltransferase</fullName>
        <ecNumber evidence="3">2.1.1.320</ecNumber>
    </recommendedName>
</protein>
<dbReference type="SUPFAM" id="SSF53335">
    <property type="entry name" value="S-adenosyl-L-methionine-dependent methyltransferases"/>
    <property type="match status" value="1"/>
</dbReference>
<keyword evidence="9" id="KW-0411">Iron-sulfur</keyword>
<dbReference type="PANTHER" id="PTHR13184:SF5">
    <property type="entry name" value="METHYLTRANSFERASE-LIKE PROTEIN 17, MITOCHONDRIAL"/>
    <property type="match status" value="1"/>
</dbReference>
<feature type="compositionally biased region" description="Basic and acidic residues" evidence="14">
    <location>
        <begin position="931"/>
        <end position="944"/>
    </location>
</feature>
<name>A0A177TTM1_9BASI</name>
<feature type="compositionally biased region" description="Basic and acidic residues" evidence="14">
    <location>
        <begin position="296"/>
        <end position="316"/>
    </location>
</feature>
<comment type="subcellular location">
    <subcellularLocation>
        <location evidence="1">Mitochondrion</location>
    </subcellularLocation>
</comment>
<feature type="coiled-coil region" evidence="13">
    <location>
        <begin position="188"/>
        <end position="215"/>
    </location>
</feature>
<accession>A0A177TTM1</accession>
<keyword evidence="13" id="KW-0175">Coiled coil</keyword>
<evidence type="ECO:0000256" key="8">
    <source>
        <dbReference type="ARBA" id="ARBA00023004"/>
    </source>
</evidence>
<keyword evidence="7" id="KW-0809">Transit peptide</keyword>
<dbReference type="InterPro" id="IPR029063">
    <property type="entry name" value="SAM-dependent_MTases_sf"/>
</dbReference>
<evidence type="ECO:0000256" key="9">
    <source>
        <dbReference type="ARBA" id="ARBA00023014"/>
    </source>
</evidence>
<keyword evidence="8" id="KW-0408">Iron</keyword>
<keyword evidence="6" id="KW-0479">Metal-binding</keyword>
<feature type="region of interest" description="Disordered" evidence="14">
    <location>
        <begin position="31"/>
        <end position="97"/>
    </location>
</feature>
<feature type="region of interest" description="Disordered" evidence="14">
    <location>
        <begin position="1000"/>
        <end position="1025"/>
    </location>
</feature>
<evidence type="ECO:0000256" key="13">
    <source>
        <dbReference type="SAM" id="Coils"/>
    </source>
</evidence>
<keyword evidence="16" id="KW-1185">Reference proteome</keyword>
<evidence type="ECO:0000256" key="2">
    <source>
        <dbReference type="ARBA" id="ARBA00005891"/>
    </source>
</evidence>
<evidence type="ECO:0000256" key="7">
    <source>
        <dbReference type="ARBA" id="ARBA00022946"/>
    </source>
</evidence>
<dbReference type="GO" id="GO:0006412">
    <property type="term" value="P:translation"/>
    <property type="evidence" value="ECO:0007669"/>
    <property type="project" value="InterPro"/>
</dbReference>
<evidence type="ECO:0000313" key="16">
    <source>
        <dbReference type="Proteomes" id="UP000077521"/>
    </source>
</evidence>
<dbReference type="EC" id="2.1.1.320" evidence="3"/>
<dbReference type="GO" id="GO:0046872">
    <property type="term" value="F:metal ion binding"/>
    <property type="evidence" value="ECO:0007669"/>
    <property type="project" value="UniProtKB-KW"/>
</dbReference>
<organism evidence="15 16">
    <name type="scientific">Tilletia indica</name>
    <dbReference type="NCBI Taxonomy" id="43049"/>
    <lineage>
        <taxon>Eukaryota</taxon>
        <taxon>Fungi</taxon>
        <taxon>Dikarya</taxon>
        <taxon>Basidiomycota</taxon>
        <taxon>Ustilaginomycotina</taxon>
        <taxon>Exobasidiomycetes</taxon>
        <taxon>Tilletiales</taxon>
        <taxon>Tilletiaceae</taxon>
        <taxon>Tilletia</taxon>
    </lineage>
</organism>
<dbReference type="Pfam" id="PF02636">
    <property type="entry name" value="Methyltransf_28"/>
    <property type="match status" value="1"/>
</dbReference>
<dbReference type="Gene3D" id="3.40.50.12710">
    <property type="match status" value="1"/>
</dbReference>
<feature type="region of interest" description="Disordered" evidence="14">
    <location>
        <begin position="919"/>
        <end position="974"/>
    </location>
</feature>
<comment type="catalytic activity">
    <reaction evidence="12">
        <text>L-arginyl-[protein] + 2 S-adenosyl-L-methionine = N(omega),N(omega)'-dimethyl-L-arginyl-[protein] + 2 S-adenosyl-L-homocysteine + 2 H(+)</text>
        <dbReference type="Rhea" id="RHEA:48108"/>
        <dbReference type="Rhea" id="RHEA-COMP:10532"/>
        <dbReference type="Rhea" id="RHEA-COMP:11992"/>
        <dbReference type="ChEBI" id="CHEBI:15378"/>
        <dbReference type="ChEBI" id="CHEBI:29965"/>
        <dbReference type="ChEBI" id="CHEBI:57856"/>
        <dbReference type="ChEBI" id="CHEBI:59789"/>
        <dbReference type="ChEBI" id="CHEBI:88221"/>
        <dbReference type="EC" id="2.1.1.320"/>
    </reaction>
</comment>
<dbReference type="GO" id="GO:0003735">
    <property type="term" value="F:structural constituent of ribosome"/>
    <property type="evidence" value="ECO:0007669"/>
    <property type="project" value="TreeGrafter"/>
</dbReference>
<feature type="compositionally biased region" description="Polar residues" evidence="14">
    <location>
        <begin position="953"/>
        <end position="962"/>
    </location>
</feature>
<keyword evidence="5" id="KW-0808">Transferase</keyword>
<evidence type="ECO:0000256" key="14">
    <source>
        <dbReference type="SAM" id="MobiDB-lite"/>
    </source>
</evidence>
<evidence type="ECO:0000256" key="1">
    <source>
        <dbReference type="ARBA" id="ARBA00004173"/>
    </source>
</evidence>
<dbReference type="GO" id="GO:0035243">
    <property type="term" value="F:protein-arginine omega-N symmetric methyltransferase activity"/>
    <property type="evidence" value="ECO:0007669"/>
    <property type="project" value="UniProtKB-EC"/>
</dbReference>
<dbReference type="GO" id="GO:0032259">
    <property type="term" value="P:methylation"/>
    <property type="evidence" value="ECO:0007669"/>
    <property type="project" value="UniProtKB-KW"/>
</dbReference>
<reference evidence="15" key="1">
    <citation type="submission" date="2016-04" db="EMBL/GenBank/DDBJ databases">
        <authorList>
            <person name="Nguyen H.D."/>
            <person name="Samba Siva P."/>
            <person name="Cullis J."/>
            <person name="Levesque C.A."/>
            <person name="Hambleton S."/>
        </authorList>
    </citation>
    <scope>NUCLEOTIDE SEQUENCE</scope>
    <source>
        <strain evidence="15">DAOMC 236416</strain>
    </source>
</reference>
<feature type="compositionally biased region" description="Low complexity" evidence="14">
    <location>
        <begin position="31"/>
        <end position="41"/>
    </location>
</feature>
<gene>
    <name evidence="15" type="ORF">A4X13_0g4079</name>
</gene>
<feature type="region of interest" description="Disordered" evidence="14">
    <location>
        <begin position="295"/>
        <end position="342"/>
    </location>
</feature>
<dbReference type="Proteomes" id="UP000077521">
    <property type="component" value="Unassembled WGS sequence"/>
</dbReference>
<evidence type="ECO:0000256" key="12">
    <source>
        <dbReference type="ARBA" id="ARBA00048612"/>
    </source>
</evidence>
<feature type="region of interest" description="Disordered" evidence="14">
    <location>
        <begin position="1134"/>
        <end position="1164"/>
    </location>
</feature>
<dbReference type="InterPro" id="IPR015324">
    <property type="entry name" value="Ribosomal_Rsm22-like"/>
</dbReference>
<comment type="caution">
    <text evidence="15">The sequence shown here is derived from an EMBL/GenBank/DDBJ whole genome shotgun (WGS) entry which is preliminary data.</text>
</comment>
<feature type="region of interest" description="Disordered" evidence="14">
    <location>
        <begin position="1514"/>
        <end position="1539"/>
    </location>
</feature>
<dbReference type="GO" id="GO:0005763">
    <property type="term" value="C:mitochondrial small ribosomal subunit"/>
    <property type="evidence" value="ECO:0007669"/>
    <property type="project" value="TreeGrafter"/>
</dbReference>
<reference evidence="15" key="2">
    <citation type="journal article" date="2019" name="IMA Fungus">
        <title>Genome sequencing and comparison of five Tilletia species to identify candidate genes for the detection of regulated species infecting wheat.</title>
        <authorList>
            <person name="Nguyen H.D.T."/>
            <person name="Sultana T."/>
            <person name="Kesanakurti P."/>
            <person name="Hambleton S."/>
        </authorList>
    </citation>
    <scope>NUCLEOTIDE SEQUENCE</scope>
    <source>
        <strain evidence="15">DAOMC 236416</strain>
    </source>
</reference>
<dbReference type="PANTHER" id="PTHR13184">
    <property type="entry name" value="37S RIBOSOMAL PROTEIN S22"/>
    <property type="match status" value="1"/>
</dbReference>
<evidence type="ECO:0000256" key="10">
    <source>
        <dbReference type="ARBA" id="ARBA00023128"/>
    </source>
</evidence>
<proteinExistence type="inferred from homology"/>
<dbReference type="GO" id="GO:0051536">
    <property type="term" value="F:iron-sulfur cluster binding"/>
    <property type="evidence" value="ECO:0007669"/>
    <property type="project" value="UniProtKB-KW"/>
</dbReference>
<comment type="similarity">
    <text evidence="2">Belongs to the NDUFAF7 family.</text>
</comment>
<feature type="compositionally biased region" description="Low complexity" evidence="14">
    <location>
        <begin position="73"/>
        <end position="83"/>
    </location>
</feature>
<evidence type="ECO:0000313" key="15">
    <source>
        <dbReference type="EMBL" id="KAE8251250.1"/>
    </source>
</evidence>
<sequence>MSSSAAAAGAAAAAATAGGIALPTASARAAALRSAAAASNRASEHLSARSPPFHRTASRRIPTSYDRGDRQDGAPTDGTDADGNQMGGEEDDWSGSGAIARRSRAARFGSKRMGAVQVPKMMRWAVQEMVNVSNRQALRQDFLRVKDDARPEAPAGALTSHVGKSLPPARLALTHLAVSSPARYAVLYNVLSEVRKRLQHALPDLEQELQDEEDGTERKWRLEGWSPTKVIEWNCAAAEGLWAAAEAFNDVDELEGDGFSSTSHGEKGPLRAYEGYDDRIPLLRAGMEIAAWAQSQDRKLSSELRDQRSSGRARENEENEDEEADEDDEEGHQEQDSQPAAFWDRASLESVSTAFRSAAARDPIQPDPTSPFQLHQAVEGEEVEAGPEQTLALSSFALSELATDRDRQEHVRRMWKSGAEVIVVVDHATKRGFASIASARAFLLELGESTFPGARKANNSKEIEVDEDAERLVIGDHVFIANGAKATELMEEEDAEDVEARGQSIGSHVVAPCPHDRPCPLLHPFKLLGDHTKKTNAPLSAASSVCSFSQRIQMPTYLRKTKHSNRGSEDIQYSYVVVRRGRRPVIESSAVDTKKKAEDMASSMSLSSLSLIDGPSDSAYDEDVISTSKSNSTKALREGASRTKGGILDQLRQGETMEPIRALEEISIESEVDGAEEGQQSGGSEEELMDLLPQVLAAELEKGNAALSEEEKTERIAAAMQAVLAAKEPVGRKQDTKKAVESEAGPVATTSFLFDHEASLDPEPVAIDPEADEAAMRLESYEWPRLIRPPLKKGGHVTFDACCSSGAIERFTIPKSAGKQAYQDARKSSWGDIFPHPPKNGKTSMRIPAASDELAEKLRYDEKDDYVPEQFDDMYELFATKAQLKQRALSGIDAELGDVDHAAATGPRKQKRILRPSQAIGADMVAPTATQDRRAVKARETKEMRRPKKTKQRQSLADSSLAQAGGGEPLSPFVTGSAPRMFSTYVGLGAMGGRRLFSTSMRDQARKTTKGPSEEDEQPRDRHRSQYNYNVFAAQPAKELIQFPLVTAKDLAKESSRPKEVRMLARDFIDDSLYNPHYGYFSRQAVLLPDHEKLLVDGSATEGFAFDGFKNERQFMRNVQERYMHFEARFDNQTDQTEDAAADSEATKIPAKKRASSKKPAMSSAEGLDAAKAIGKVWKAQQEKNNIQERDILAMAARQVWHTPTELFKPHYARAIARYIVAEYKLHHYPYDDLVIYELGAGSGALANDVLGYLAAEEPEVYSRTRYRIVEISARLAEQQRQKLSRHFDAGRVQITNRSFLDWDTPVGEPAFVIALEVLDNLAHDVIRYSTSTLEPYQAVVSIDETNEMHELWQPVTDPLVARYLDLLEEVRPGQGPPSASHLRYLPGPLRKLMTEYMPLYPNLTPPHFIPTGQLRFLEVLRDYFPRHRLIVSDFDHLPDAVKGIDAPVVQTRYRGTMVPVSTYCVLQGFFDIFFPTDFELMQDVYGLVMDGSGAAGARRGAGRWTAQAAAATTRSQLSFGREGTTLTDSDREDSPPSPLSDSFFFSAGTHEAFSQRRLRRPRLCTHAEFLERYAEVERTMLRDGTNPMVSWYANASFFLS</sequence>
<evidence type="ECO:0000256" key="3">
    <source>
        <dbReference type="ARBA" id="ARBA00011935"/>
    </source>
</evidence>
<comment type="function">
    <text evidence="11">Mitochondrial ribosome (mitoribosome) assembly factor. Binds at the interface of the head and body domains of the mitochondrial small ribosomal subunit (mt-SSU), occluding the mRNA channel and preventing compaction of the head domain towards the body. Probable inactive methyltransferase: retains the characteristic folding and ability to bind S-adenosyl-L-methionine, but it probably lost its methyltransferase activity.</text>
</comment>
<feature type="compositionally biased region" description="Acidic residues" evidence="14">
    <location>
        <begin position="317"/>
        <end position="331"/>
    </location>
</feature>
<dbReference type="InterPro" id="IPR038375">
    <property type="entry name" value="NDUFAF7_sf"/>
</dbReference>
<keyword evidence="4" id="KW-0489">Methyltransferase</keyword>
<dbReference type="Pfam" id="PF09243">
    <property type="entry name" value="Rsm22"/>
    <property type="match status" value="2"/>
</dbReference>
<evidence type="ECO:0000256" key="4">
    <source>
        <dbReference type="ARBA" id="ARBA00022603"/>
    </source>
</evidence>
<dbReference type="InterPro" id="IPR003788">
    <property type="entry name" value="NDUFAF7"/>
</dbReference>
<keyword evidence="10" id="KW-0496">Mitochondrion</keyword>
<evidence type="ECO:0000256" key="5">
    <source>
        <dbReference type="ARBA" id="ARBA00022679"/>
    </source>
</evidence>
<dbReference type="InterPro" id="IPR052571">
    <property type="entry name" value="Mt_RNA_Methyltransferase"/>
</dbReference>
<evidence type="ECO:0000256" key="6">
    <source>
        <dbReference type="ARBA" id="ARBA00022723"/>
    </source>
</evidence>
<evidence type="ECO:0000256" key="11">
    <source>
        <dbReference type="ARBA" id="ARBA00045681"/>
    </source>
</evidence>
<dbReference type="EMBL" id="LWDF02000256">
    <property type="protein sequence ID" value="KAE8251250.1"/>
    <property type="molecule type" value="Genomic_DNA"/>
</dbReference>